<comment type="caution">
    <text evidence="3">The sequence shown here is derived from an EMBL/GenBank/DDBJ whole genome shotgun (WGS) entry which is preliminary data.</text>
</comment>
<organism evidence="3 4">
    <name type="scientific">Candidatus Daviesbacteria bacterium RIFCSPLOWO2_01_FULL_39_12</name>
    <dbReference type="NCBI Taxonomy" id="1797785"/>
    <lineage>
        <taxon>Bacteria</taxon>
        <taxon>Candidatus Daviesiibacteriota</taxon>
    </lineage>
</organism>
<accession>A0A1F5KSJ0</accession>
<evidence type="ECO:0000256" key="1">
    <source>
        <dbReference type="ARBA" id="ARBA00006047"/>
    </source>
</evidence>
<feature type="modified residue" description="N6-(pyridoxal phosphate)lysine" evidence="2">
    <location>
        <position position="514"/>
    </location>
</feature>
<dbReference type="InterPro" id="IPR052182">
    <property type="entry name" value="Glycogen/Maltodextrin_Phosph"/>
</dbReference>
<dbReference type="Pfam" id="PF00343">
    <property type="entry name" value="Phosphorylase"/>
    <property type="match status" value="1"/>
</dbReference>
<dbReference type="PANTHER" id="PTHR42655">
    <property type="entry name" value="GLYCOGEN PHOSPHORYLASE"/>
    <property type="match status" value="1"/>
</dbReference>
<dbReference type="PANTHER" id="PTHR42655:SF1">
    <property type="entry name" value="GLYCOGEN PHOSPHORYLASE"/>
    <property type="match status" value="1"/>
</dbReference>
<gene>
    <name evidence="3" type="ORF">A3B45_02550</name>
</gene>
<dbReference type="GO" id="GO:0030170">
    <property type="term" value="F:pyridoxal phosphate binding"/>
    <property type="evidence" value="ECO:0007669"/>
    <property type="project" value="InterPro"/>
</dbReference>
<dbReference type="AlphaFoldDB" id="A0A1F5KSJ0"/>
<evidence type="ECO:0000313" key="3">
    <source>
        <dbReference type="EMBL" id="OGE43886.1"/>
    </source>
</evidence>
<protein>
    <submittedName>
        <fullName evidence="3">Uncharacterized protein</fullName>
    </submittedName>
</protein>
<evidence type="ECO:0000313" key="4">
    <source>
        <dbReference type="Proteomes" id="UP000178565"/>
    </source>
</evidence>
<dbReference type="Proteomes" id="UP000178565">
    <property type="component" value="Unassembled WGS sequence"/>
</dbReference>
<evidence type="ECO:0000256" key="2">
    <source>
        <dbReference type="PIRSR" id="PIRSR000460-1"/>
    </source>
</evidence>
<dbReference type="NCBIfam" id="TIGR02094">
    <property type="entry name" value="more_P_ylases"/>
    <property type="match status" value="1"/>
</dbReference>
<dbReference type="InterPro" id="IPR000811">
    <property type="entry name" value="Glyco_trans_35"/>
</dbReference>
<dbReference type="GO" id="GO:0005975">
    <property type="term" value="P:carbohydrate metabolic process"/>
    <property type="evidence" value="ECO:0007669"/>
    <property type="project" value="InterPro"/>
</dbReference>
<sequence>MPLQEGIDGGYYPGDGNGYHPTELALTVNKEQELGSSFSGRPWVDYTMEVYLMDYGLSGGGGLGIVKGDTAIDAKRLGRNFTIFSLFYPFRMTQRLDQAFYQQDLPSETVNPRSLAYQRLLRYQWLLDTTIKANGDEIKLGVYKVPDLSIYLLHESGLQYQYPGENHIDHRLYQDAVLGFGGFKARQALGLNPAVVQIDEAPTALVPLAEMDYLCKQGMSLREAKEQVRSKTLFTNHTLVNAAEASFTRDQLENYVIKNLETDDVKEWLQDLIRNHGGRLNLSTLAIELSGVRNGVSKVHAQFASQMFKEEDGSPVEFHQVTNGISERWVQPELLRFFKDMGIFKEDFSLEDGYEKKVDILDPITMRQLKDQAKTDLREYLTARIDQCNQPVVIPEGAKIACWTKRIAGYKRPEMLYEDPQRLVEILEAKNIHIILSGKAHPTDQPMKEQLQRILQLVDSNPVLKERVHFIQNYDEELAKYLVAGIDIGFNTPRVKDDDGHRINTEADGTFWKKLMANLAILISTRDGGVADFDQLPCFEVTGDDYQQEVASLYSCLEVAADEIGDLTKWQERVKNQLRTYAPTISGPRMIREYDELMESERRAREFAKELVRITP</sequence>
<dbReference type="SUPFAM" id="SSF53756">
    <property type="entry name" value="UDP-Glycosyltransferase/glycogen phosphorylase"/>
    <property type="match status" value="1"/>
</dbReference>
<dbReference type="Gene3D" id="3.40.50.2000">
    <property type="entry name" value="Glycogen Phosphorylase B"/>
    <property type="match status" value="2"/>
</dbReference>
<comment type="similarity">
    <text evidence="1">Belongs to the glycogen phosphorylase family.</text>
</comment>
<dbReference type="InterPro" id="IPR011834">
    <property type="entry name" value="Agluc_phsphrylas"/>
</dbReference>
<dbReference type="STRING" id="1797785.A3B45_02550"/>
<reference evidence="3 4" key="1">
    <citation type="journal article" date="2016" name="Nat. Commun.">
        <title>Thousands of microbial genomes shed light on interconnected biogeochemical processes in an aquifer system.</title>
        <authorList>
            <person name="Anantharaman K."/>
            <person name="Brown C.T."/>
            <person name="Hug L.A."/>
            <person name="Sharon I."/>
            <person name="Castelle C.J."/>
            <person name="Probst A.J."/>
            <person name="Thomas B.C."/>
            <person name="Singh A."/>
            <person name="Wilkins M.J."/>
            <person name="Karaoz U."/>
            <person name="Brodie E.L."/>
            <person name="Williams K.H."/>
            <person name="Hubbard S.S."/>
            <person name="Banfield J.F."/>
        </authorList>
    </citation>
    <scope>NUCLEOTIDE SEQUENCE [LARGE SCALE GENOMIC DNA]</scope>
</reference>
<name>A0A1F5KSJ0_9BACT</name>
<proteinExistence type="inferred from homology"/>
<dbReference type="GO" id="GO:0008184">
    <property type="term" value="F:glycogen phosphorylase activity"/>
    <property type="evidence" value="ECO:0007669"/>
    <property type="project" value="InterPro"/>
</dbReference>
<dbReference type="PIRSF" id="PIRSF000460">
    <property type="entry name" value="Pprylas_GlgP"/>
    <property type="match status" value="1"/>
</dbReference>
<keyword evidence="2" id="KW-0663">Pyridoxal phosphate</keyword>
<dbReference type="EMBL" id="MFDM01000011">
    <property type="protein sequence ID" value="OGE43886.1"/>
    <property type="molecule type" value="Genomic_DNA"/>
</dbReference>